<dbReference type="AlphaFoldDB" id="A0ABD1NTQ5"/>
<feature type="signal peptide" evidence="1">
    <location>
        <begin position="1"/>
        <end position="22"/>
    </location>
</feature>
<reference evidence="3" key="1">
    <citation type="submission" date="2024-07" db="EMBL/GenBank/DDBJ databases">
        <title>Two chromosome-level genome assemblies of Korean endemic species Abeliophyllum distichum and Forsythia ovata (Oleaceae).</title>
        <authorList>
            <person name="Jang H."/>
        </authorList>
    </citation>
    <scope>NUCLEOTIDE SEQUENCE [LARGE SCALE GENOMIC DNA]</scope>
</reference>
<evidence type="ECO:0000256" key="1">
    <source>
        <dbReference type="SAM" id="SignalP"/>
    </source>
</evidence>
<comment type="caution">
    <text evidence="2">The sequence shown here is derived from an EMBL/GenBank/DDBJ whole genome shotgun (WGS) entry which is preliminary data.</text>
</comment>
<keyword evidence="1" id="KW-0732">Signal</keyword>
<dbReference type="Proteomes" id="UP001604277">
    <property type="component" value="Unassembled WGS sequence"/>
</dbReference>
<keyword evidence="3" id="KW-1185">Reference proteome</keyword>
<evidence type="ECO:0000313" key="2">
    <source>
        <dbReference type="EMBL" id="KAL2454996.1"/>
    </source>
</evidence>
<dbReference type="PANTHER" id="PTHR34458">
    <property type="entry name" value="POLLEN OLE E 1 ALLERGEN AND EXTENSIN FAMILY PROTEIN-RELATED"/>
    <property type="match status" value="1"/>
</dbReference>
<dbReference type="Pfam" id="PF01190">
    <property type="entry name" value="Pollen_Ole_e_1"/>
    <property type="match status" value="1"/>
</dbReference>
<dbReference type="InterPro" id="IPR040404">
    <property type="entry name" value="Phylloplanin-like"/>
</dbReference>
<gene>
    <name evidence="2" type="ORF">Fot_58035</name>
</gene>
<feature type="chain" id="PRO_5044752710" evidence="1">
    <location>
        <begin position="23"/>
        <end position="146"/>
    </location>
</feature>
<evidence type="ECO:0000313" key="3">
    <source>
        <dbReference type="Proteomes" id="UP001604277"/>
    </source>
</evidence>
<sequence>MALKVLLILVSVAIMATSFAQAQNPLGIIHVNGTLYCSINGGANGPATPVFPNATVQLQCQPANLVFTTNVTTNAAGRYDVIAIPGNATLNAILSSCNLVVNSSLSNCNANLPSAGRLVSPLQFVKTIPVGFLRATYLIVTGFQLV</sequence>
<name>A0ABD1NTQ5_9LAMI</name>
<proteinExistence type="predicted"/>
<accession>A0ABD1NTQ5</accession>
<protein>
    <submittedName>
        <fullName evidence="2">Pollen Ole e 1 allergen and extensin family protein</fullName>
    </submittedName>
</protein>
<organism evidence="2 3">
    <name type="scientific">Forsythia ovata</name>
    <dbReference type="NCBI Taxonomy" id="205694"/>
    <lineage>
        <taxon>Eukaryota</taxon>
        <taxon>Viridiplantae</taxon>
        <taxon>Streptophyta</taxon>
        <taxon>Embryophyta</taxon>
        <taxon>Tracheophyta</taxon>
        <taxon>Spermatophyta</taxon>
        <taxon>Magnoliopsida</taxon>
        <taxon>eudicotyledons</taxon>
        <taxon>Gunneridae</taxon>
        <taxon>Pentapetalae</taxon>
        <taxon>asterids</taxon>
        <taxon>lamiids</taxon>
        <taxon>Lamiales</taxon>
        <taxon>Oleaceae</taxon>
        <taxon>Forsythieae</taxon>
        <taxon>Forsythia</taxon>
    </lineage>
</organism>
<dbReference type="PANTHER" id="PTHR34458:SF5">
    <property type="entry name" value="POLLEN OLE E 1 ALLERGEN AND EXTENSIN FAMILY PROTEIN"/>
    <property type="match status" value="1"/>
</dbReference>
<dbReference type="EMBL" id="JBFOLJ010000145">
    <property type="protein sequence ID" value="KAL2454996.1"/>
    <property type="molecule type" value="Genomic_DNA"/>
</dbReference>